<dbReference type="PANTHER" id="PTHR43643:SF6">
    <property type="entry name" value="HISTIDINOL-PHOSPHATE AMINOTRANSFERASE"/>
    <property type="match status" value="1"/>
</dbReference>
<comment type="caution">
    <text evidence="12">The sequence shown here is derived from an EMBL/GenBank/DDBJ whole genome shotgun (WGS) entry which is preliminary data.</text>
</comment>
<dbReference type="EMBL" id="RKLV01000011">
    <property type="protein sequence ID" value="MCX2819736.1"/>
    <property type="molecule type" value="Genomic_DNA"/>
</dbReference>
<comment type="cofactor">
    <cofactor evidence="1 10">
        <name>pyridoxal 5'-phosphate</name>
        <dbReference type="ChEBI" id="CHEBI:597326"/>
    </cofactor>
</comment>
<keyword evidence="7 10" id="KW-0663">Pyridoxal phosphate</keyword>
<dbReference type="PANTHER" id="PTHR43643">
    <property type="entry name" value="HISTIDINOL-PHOSPHATE AMINOTRANSFERASE 2"/>
    <property type="match status" value="1"/>
</dbReference>
<evidence type="ECO:0000256" key="2">
    <source>
        <dbReference type="ARBA" id="ARBA00005011"/>
    </source>
</evidence>
<dbReference type="Proteomes" id="UP001149411">
    <property type="component" value="Unassembled WGS sequence"/>
</dbReference>
<evidence type="ECO:0000256" key="6">
    <source>
        <dbReference type="ARBA" id="ARBA00022679"/>
    </source>
</evidence>
<evidence type="ECO:0000256" key="7">
    <source>
        <dbReference type="ARBA" id="ARBA00022898"/>
    </source>
</evidence>
<comment type="similarity">
    <text evidence="3 10">Belongs to the class-II pyridoxal-phosphate-dependent aminotransferase family. Histidinol-phosphate aminotransferase subfamily.</text>
</comment>
<keyword evidence="4 10" id="KW-0032">Aminotransferase</keyword>
<dbReference type="Gene3D" id="3.40.640.10">
    <property type="entry name" value="Type I PLP-dependent aspartate aminotransferase-like (Major domain)"/>
    <property type="match status" value="1"/>
</dbReference>
<keyword evidence="6 10" id="KW-0808">Transferase</keyword>
<dbReference type="AlphaFoldDB" id="A0A9Q4C7K5"/>
<name>A0A9Q4C7K5_9EURY</name>
<dbReference type="NCBIfam" id="TIGR01141">
    <property type="entry name" value="hisC"/>
    <property type="match status" value="1"/>
</dbReference>
<proteinExistence type="inferred from homology"/>
<dbReference type="InterPro" id="IPR050106">
    <property type="entry name" value="HistidinolP_aminotransfase"/>
</dbReference>
<dbReference type="InterPro" id="IPR001917">
    <property type="entry name" value="Aminotrans_II_pyridoxalP_BS"/>
</dbReference>
<evidence type="ECO:0000256" key="3">
    <source>
        <dbReference type="ARBA" id="ARBA00007970"/>
    </source>
</evidence>
<dbReference type="InterPro" id="IPR005861">
    <property type="entry name" value="HisP_aminotrans"/>
</dbReference>
<evidence type="ECO:0000256" key="5">
    <source>
        <dbReference type="ARBA" id="ARBA00022605"/>
    </source>
</evidence>
<evidence type="ECO:0000256" key="1">
    <source>
        <dbReference type="ARBA" id="ARBA00001933"/>
    </source>
</evidence>
<comment type="catalytic activity">
    <reaction evidence="9 10">
        <text>L-histidinol phosphate + 2-oxoglutarate = 3-(imidazol-4-yl)-2-oxopropyl phosphate + L-glutamate</text>
        <dbReference type="Rhea" id="RHEA:23744"/>
        <dbReference type="ChEBI" id="CHEBI:16810"/>
        <dbReference type="ChEBI" id="CHEBI:29985"/>
        <dbReference type="ChEBI" id="CHEBI:57766"/>
        <dbReference type="ChEBI" id="CHEBI:57980"/>
        <dbReference type="EC" id="2.6.1.9"/>
    </reaction>
</comment>
<dbReference type="GO" id="GO:0000105">
    <property type="term" value="P:L-histidine biosynthetic process"/>
    <property type="evidence" value="ECO:0007669"/>
    <property type="project" value="UniProtKB-UniRule"/>
</dbReference>
<dbReference type="Gene3D" id="3.90.1150.10">
    <property type="entry name" value="Aspartate Aminotransferase, domain 1"/>
    <property type="match status" value="1"/>
</dbReference>
<dbReference type="SUPFAM" id="SSF53383">
    <property type="entry name" value="PLP-dependent transferases"/>
    <property type="match status" value="1"/>
</dbReference>
<evidence type="ECO:0000259" key="11">
    <source>
        <dbReference type="Pfam" id="PF00155"/>
    </source>
</evidence>
<dbReference type="GO" id="GO:0004400">
    <property type="term" value="F:histidinol-phosphate transaminase activity"/>
    <property type="evidence" value="ECO:0007669"/>
    <property type="project" value="UniProtKB-UniRule"/>
</dbReference>
<comment type="pathway">
    <text evidence="2 10">Amino-acid biosynthesis; L-histidine biosynthesis; L-histidine from 5-phospho-alpha-D-ribose 1-diphosphate: step 7/9.</text>
</comment>
<dbReference type="InterPro" id="IPR015422">
    <property type="entry name" value="PyrdxlP-dep_Trfase_small"/>
</dbReference>
<evidence type="ECO:0000313" key="12">
    <source>
        <dbReference type="EMBL" id="MCX2819736.1"/>
    </source>
</evidence>
<feature type="domain" description="Aminotransferase class I/classII large" evidence="11">
    <location>
        <begin position="34"/>
        <end position="353"/>
    </location>
</feature>
<accession>A0A9Q4C7K5</accession>
<evidence type="ECO:0000256" key="10">
    <source>
        <dbReference type="HAMAP-Rule" id="MF_01023"/>
    </source>
</evidence>
<evidence type="ECO:0000256" key="9">
    <source>
        <dbReference type="ARBA" id="ARBA00047481"/>
    </source>
</evidence>
<feature type="modified residue" description="N6-(pyridoxal phosphate)lysine" evidence="10">
    <location>
        <position position="222"/>
    </location>
</feature>
<keyword evidence="13" id="KW-1185">Reference proteome</keyword>
<dbReference type="PROSITE" id="PS00599">
    <property type="entry name" value="AA_TRANSFER_CLASS_2"/>
    <property type="match status" value="1"/>
</dbReference>
<sequence length="365" mass="38865">MKILRDLSELDEYVPGRGVEEVAREHGLDPDELAKLASNENPLGPPPAVEEAVREAAPTVNVYPTALHEDVRGEVAEAVGAPVENVVLGAGADGVFDTVGRAVLEDGDGVLTPSPGFSYYGMSARNLGGYESSYGLRTDDGGFGYDAGRIVDAYDGEKIVYITAPNNPTGTDTTVETVERVADEVDGLVFVDEAYHEFSDRESAVPLALERDDVAVARTFSKAYGLAGLRVGYGVLPDGMASAYRKVVTPFCVGGVSLRAASAALGDDGHVTETVELARWGREYMTENLDAPTYDTAANFVLVDVSPCDASEVAGELERRGVIVRDTTSFGLPECIRVSVGTREETRRAVREINDVYADARGESG</sequence>
<dbReference type="CDD" id="cd00609">
    <property type="entry name" value="AAT_like"/>
    <property type="match status" value="1"/>
</dbReference>
<keyword evidence="8 10" id="KW-0368">Histidine biosynthesis</keyword>
<dbReference type="GO" id="GO:0030170">
    <property type="term" value="F:pyridoxal phosphate binding"/>
    <property type="evidence" value="ECO:0007669"/>
    <property type="project" value="InterPro"/>
</dbReference>
<dbReference type="InterPro" id="IPR015421">
    <property type="entry name" value="PyrdxlP-dep_Trfase_major"/>
</dbReference>
<evidence type="ECO:0000313" key="13">
    <source>
        <dbReference type="Proteomes" id="UP001149411"/>
    </source>
</evidence>
<gene>
    <name evidence="10 12" type="primary">hisC</name>
    <name evidence="12" type="ORF">EGH25_10290</name>
</gene>
<reference evidence="12" key="1">
    <citation type="submission" date="2022-09" db="EMBL/GenBank/DDBJ databases">
        <title>Haloadaptaus new haloarchaeum isolated from saline soil.</title>
        <authorList>
            <person name="Duran-Viseras A."/>
            <person name="Sanchez-Porro C."/>
            <person name="Ventosa A."/>
        </authorList>
    </citation>
    <scope>NUCLEOTIDE SEQUENCE</scope>
    <source>
        <strain evidence="12">F3-133</strain>
    </source>
</reference>
<dbReference type="InterPro" id="IPR015424">
    <property type="entry name" value="PyrdxlP-dep_Trfase"/>
</dbReference>
<organism evidence="12 13">
    <name type="scientific">Halorutilus salinus</name>
    <dbReference type="NCBI Taxonomy" id="2487751"/>
    <lineage>
        <taxon>Archaea</taxon>
        <taxon>Methanobacteriati</taxon>
        <taxon>Methanobacteriota</taxon>
        <taxon>Stenosarchaea group</taxon>
        <taxon>Halobacteria</taxon>
        <taxon>Halorutilales</taxon>
        <taxon>Halorutilaceae</taxon>
        <taxon>Halorutilus</taxon>
    </lineage>
</organism>
<dbReference type="EC" id="2.6.1.9" evidence="10"/>
<dbReference type="InterPro" id="IPR004839">
    <property type="entry name" value="Aminotransferase_I/II_large"/>
</dbReference>
<dbReference type="RefSeq" id="WP_266088274.1">
    <property type="nucleotide sequence ID" value="NZ_RKLV01000011.1"/>
</dbReference>
<protein>
    <recommendedName>
        <fullName evidence="10">Histidinol-phosphate aminotransferase</fullName>
        <ecNumber evidence="10">2.6.1.9</ecNumber>
    </recommendedName>
    <alternativeName>
        <fullName evidence="10">Imidazole acetol-phosphate transaminase</fullName>
    </alternativeName>
</protein>
<keyword evidence="5 10" id="KW-0028">Amino-acid biosynthesis</keyword>
<evidence type="ECO:0000256" key="4">
    <source>
        <dbReference type="ARBA" id="ARBA00022576"/>
    </source>
</evidence>
<evidence type="ECO:0000256" key="8">
    <source>
        <dbReference type="ARBA" id="ARBA00023102"/>
    </source>
</evidence>
<dbReference type="HAMAP" id="MF_01023">
    <property type="entry name" value="HisC_aminotrans_2"/>
    <property type="match status" value="1"/>
</dbReference>
<dbReference type="Pfam" id="PF00155">
    <property type="entry name" value="Aminotran_1_2"/>
    <property type="match status" value="1"/>
</dbReference>